<reference evidence="1 2" key="1">
    <citation type="submission" date="2020-08" db="EMBL/GenBank/DDBJ databases">
        <title>Genomic Encyclopedia of Type Strains, Phase IV (KMG-V): Genome sequencing to study the core and pangenomes of soil and plant-associated prokaryotes.</title>
        <authorList>
            <person name="Whitman W."/>
        </authorList>
    </citation>
    <scope>NUCLEOTIDE SEQUENCE [LARGE SCALE GENOMIC DNA]</scope>
    <source>
        <strain evidence="1 2">SEMIA 402</strain>
    </source>
</reference>
<dbReference type="AlphaFoldDB" id="A0A7W6WIS6"/>
<organism evidence="1 2">
    <name type="scientific">Rhizobium mongolense</name>
    <dbReference type="NCBI Taxonomy" id="57676"/>
    <lineage>
        <taxon>Bacteria</taxon>
        <taxon>Pseudomonadati</taxon>
        <taxon>Pseudomonadota</taxon>
        <taxon>Alphaproteobacteria</taxon>
        <taxon>Hyphomicrobiales</taxon>
        <taxon>Rhizobiaceae</taxon>
        <taxon>Rhizobium/Agrobacterium group</taxon>
        <taxon>Rhizobium</taxon>
    </lineage>
</organism>
<name>A0A7W6WIS6_9HYPH</name>
<evidence type="ECO:0000313" key="1">
    <source>
        <dbReference type="EMBL" id="MBB4279636.1"/>
    </source>
</evidence>
<accession>A0A7W6WIS6</accession>
<evidence type="ECO:0000313" key="2">
    <source>
        <dbReference type="Proteomes" id="UP000533641"/>
    </source>
</evidence>
<dbReference type="EMBL" id="JACIGM010000034">
    <property type="protein sequence ID" value="MBB4279636.1"/>
    <property type="molecule type" value="Genomic_DNA"/>
</dbReference>
<dbReference type="Proteomes" id="UP000533641">
    <property type="component" value="Unassembled WGS sequence"/>
</dbReference>
<proteinExistence type="predicted"/>
<sequence>MAHLVIPIAAAQRPPMMEHDRLSGAPILLGNLRAIFRLDAVHDLNPIPNGVILVEIVDALAQAA</sequence>
<gene>
    <name evidence="1" type="ORF">GGE12_007455</name>
</gene>
<comment type="caution">
    <text evidence="1">The sequence shown here is derived from an EMBL/GenBank/DDBJ whole genome shotgun (WGS) entry which is preliminary data.</text>
</comment>
<protein>
    <submittedName>
        <fullName evidence="1">Uncharacterized protein</fullName>
    </submittedName>
</protein>